<dbReference type="STRING" id="196109.A0A136J5U5"/>
<dbReference type="Pfam" id="PF11715">
    <property type="entry name" value="Beta-prop_Nup120_160"/>
    <property type="match status" value="1"/>
</dbReference>
<evidence type="ECO:0000256" key="4">
    <source>
        <dbReference type="SAM" id="MobiDB-lite"/>
    </source>
</evidence>
<feature type="domain" description="Nucleoporin nup120-like HEAT repeat" evidence="7">
    <location>
        <begin position="856"/>
        <end position="1027"/>
    </location>
</feature>
<reference evidence="9" key="1">
    <citation type="submission" date="2016-02" db="EMBL/GenBank/DDBJ databases">
        <title>Draft genome sequence of Microdochium bolleyi, a fungal endophyte of beachgrass.</title>
        <authorList>
            <consortium name="DOE Joint Genome Institute"/>
            <person name="David A.S."/>
            <person name="May G."/>
            <person name="Haridas S."/>
            <person name="Lim J."/>
            <person name="Wang M."/>
            <person name="Labutti K."/>
            <person name="Lipzen A."/>
            <person name="Barry K."/>
            <person name="Grigoriev I.V."/>
        </authorList>
    </citation>
    <scope>NUCLEOTIDE SEQUENCE [LARGE SCALE GENOMIC DNA]</scope>
    <source>
        <strain evidence="9">J235TASD1</strain>
    </source>
</reference>
<feature type="compositionally biased region" description="Polar residues" evidence="4">
    <location>
        <begin position="44"/>
        <end position="55"/>
    </location>
</feature>
<dbReference type="PANTHER" id="PTHR21286:SF0">
    <property type="entry name" value="NUCLEAR PORE COMPLEX PROTEIN NUP160"/>
    <property type="match status" value="1"/>
</dbReference>
<feature type="region of interest" description="Disordered" evidence="4">
    <location>
        <begin position="30"/>
        <end position="58"/>
    </location>
</feature>
<dbReference type="InterPro" id="IPR059141">
    <property type="entry name" value="Beta-prop_Nup120_160"/>
</dbReference>
<accession>A0A136J5U5</accession>
<dbReference type="Proteomes" id="UP000070501">
    <property type="component" value="Unassembled WGS sequence"/>
</dbReference>
<dbReference type="GO" id="GO:0017056">
    <property type="term" value="F:structural constituent of nuclear pore"/>
    <property type="evidence" value="ECO:0007669"/>
    <property type="project" value="TreeGrafter"/>
</dbReference>
<evidence type="ECO:0000259" key="7">
    <source>
        <dbReference type="Pfam" id="PF23300"/>
    </source>
</evidence>
<dbReference type="InterPro" id="IPR048884">
    <property type="entry name" value="Nup120_helical"/>
</dbReference>
<keyword evidence="2" id="KW-0813">Transport</keyword>
<feature type="domain" description="Nucleoporin Nup120/160 beta-propeller" evidence="5">
    <location>
        <begin position="91"/>
        <end position="600"/>
    </location>
</feature>
<dbReference type="InterPro" id="IPR021717">
    <property type="entry name" value="Nucleoporin_Nup160"/>
</dbReference>
<feature type="region of interest" description="Disordered" evidence="4">
    <location>
        <begin position="1145"/>
        <end position="1171"/>
    </location>
</feature>
<proteinExistence type="predicted"/>
<dbReference type="InterPro" id="IPR056548">
    <property type="entry name" value="HEAT_Nup120"/>
</dbReference>
<organism evidence="8 9">
    <name type="scientific">Microdochium bolleyi</name>
    <dbReference type="NCBI Taxonomy" id="196109"/>
    <lineage>
        <taxon>Eukaryota</taxon>
        <taxon>Fungi</taxon>
        <taxon>Dikarya</taxon>
        <taxon>Ascomycota</taxon>
        <taxon>Pezizomycotina</taxon>
        <taxon>Sordariomycetes</taxon>
        <taxon>Xylariomycetidae</taxon>
        <taxon>Xylariales</taxon>
        <taxon>Microdochiaceae</taxon>
        <taxon>Microdochium</taxon>
    </lineage>
</organism>
<dbReference type="Pfam" id="PF23300">
    <property type="entry name" value="HEAT_Nup120"/>
    <property type="match status" value="1"/>
</dbReference>
<name>A0A136J5U5_9PEZI</name>
<keyword evidence="3" id="KW-0539">Nucleus</keyword>
<evidence type="ECO:0000313" key="9">
    <source>
        <dbReference type="Proteomes" id="UP000070501"/>
    </source>
</evidence>
<sequence length="1214" mass="135019">MAAKVDFIEAQLNLEPSSNAYVVDLKLPTTVAPGKGSRRPRATQPGSLAGGNSATDEFRRTRTCATASSIFRRRSSGDDKGDKQQLKKYPRSLLWRVLDNDTVLSIRPADVVKPNSAQPANLVLNFHFQHSIRPSCVAFHDSPDQADAVHVFVLDTANQLYNVVLKAEMFRKRSAAESAVGEQSCRVHVPNALNNFKHPYRLIAVSNDQLITTLADGGLIRLDRNKSSGVPSPWKETFYNAKGWAHSFRTMLSRGGDMDVTAAAAAVHTDFGFDDASFLFTVCLDHRLRIWNLNSGQVASACDLLNADRNPQETGKWQLDPAQTNLLRLVGSSEGRRIAVTYSPIGHGEFKFWRVQAEDKDTLRIEDQLAGLELVPRPPLGNDVWTLADFIVKGTAARGYQMGIDMWVLWKNNMAYRVQYLSFMMPSIPQEHGELRNLWQNGWATVIAENSNTAAPESGPCDATGVTEKWLREIYSPGRFPKPTIEAALGAYERAIGRTGDSTGHRKGQSLAESICAAVASTSSLSKSPSGDFDHEQFRTSSETQWRRFYRILIELDKPRGEALSLALDSSPTGSPGHPEMPWIVCADRLSAIRQCSDMESICHRPDSNRSTLTTLVATGRSFVDGFSDSMLQVCQSVLRAELFEETTKTDHERIQYFSDTAGFWRQISDEDCVLVTDALGQNFNHVSTELYQHLLDSMNEVLSTAPEFSASDLGRQTALKTTLDLANLYWNVCFSQLILLVHMEFEFDQPQDALHNRVDIGYVYRELLRTMKRLELVRWLANTEIHLPVPRAVSSGDSLPTKRGLEDSVTTSALELNLGHLMGFSDAEASPSRITEIAVDICAPDSSVELVPELVQCSLLVQDRPDLASDLSPFCSQEPFSIYVQGRVSLTTRDFAAAADNFKKAAFCLSAPWKKKGRETHSGGLLDSVEWEQLHAGLPRYYGHIVALFEKQKAYSFVIEFARLALQFINGSTRDADTLRSDMQSRLFGGATQLSDYELAHTTLVSIRDRRLQHGCLHKLVTSMCENMHSSELVRLSFPGLESDVDDILEHKCHDTVDVITGIPYHQILYAWRIKSNNYRGAAAVLLDRIHKLRELSDGGDEGGADDLISDDVLDTAVTRQYLMLINVLSCVDHKQAWITTSTPTTSAAEAGGRAGHSGDNNKSNKKLAGVDQRRRVVTLADIRKEYQEELDRIAAIQNNQFGFEAGDEMEIL</sequence>
<dbReference type="AlphaFoldDB" id="A0A136J5U5"/>
<evidence type="ECO:0000259" key="6">
    <source>
        <dbReference type="Pfam" id="PF21486"/>
    </source>
</evidence>
<keyword evidence="9" id="KW-1185">Reference proteome</keyword>
<dbReference type="Pfam" id="PF21486">
    <property type="entry name" value="NUP120_helical"/>
    <property type="match status" value="1"/>
</dbReference>
<dbReference type="PANTHER" id="PTHR21286">
    <property type="entry name" value="NUCLEAR PORE COMPLEX PROTEIN NUP160"/>
    <property type="match status" value="1"/>
</dbReference>
<evidence type="ECO:0000256" key="2">
    <source>
        <dbReference type="ARBA" id="ARBA00022448"/>
    </source>
</evidence>
<evidence type="ECO:0000259" key="5">
    <source>
        <dbReference type="Pfam" id="PF11715"/>
    </source>
</evidence>
<dbReference type="InParanoid" id="A0A136J5U5"/>
<protein>
    <submittedName>
        <fullName evidence="8">Nucleoporin Nup120/160-domain-containing protein</fullName>
    </submittedName>
</protein>
<evidence type="ECO:0000256" key="1">
    <source>
        <dbReference type="ARBA" id="ARBA00004123"/>
    </source>
</evidence>
<evidence type="ECO:0000313" key="8">
    <source>
        <dbReference type="EMBL" id="KXJ92469.1"/>
    </source>
</evidence>
<gene>
    <name evidence="8" type="ORF">Micbo1qcDRAFT_233724</name>
</gene>
<dbReference type="OrthoDB" id="67716at2759"/>
<dbReference type="GO" id="GO:0005643">
    <property type="term" value="C:nuclear pore"/>
    <property type="evidence" value="ECO:0007669"/>
    <property type="project" value="TreeGrafter"/>
</dbReference>
<dbReference type="EMBL" id="KQ964249">
    <property type="protein sequence ID" value="KXJ92469.1"/>
    <property type="molecule type" value="Genomic_DNA"/>
</dbReference>
<comment type="subcellular location">
    <subcellularLocation>
        <location evidence="1">Nucleus</location>
    </subcellularLocation>
</comment>
<evidence type="ECO:0000256" key="3">
    <source>
        <dbReference type="ARBA" id="ARBA00023242"/>
    </source>
</evidence>
<feature type="domain" description="Nucleoporin Nup120 helical" evidence="6">
    <location>
        <begin position="639"/>
        <end position="768"/>
    </location>
</feature>